<feature type="domain" description="Major facilitator superfamily (MFS) profile" evidence="7">
    <location>
        <begin position="23"/>
        <end position="507"/>
    </location>
</feature>
<evidence type="ECO:0000256" key="5">
    <source>
        <dbReference type="ARBA" id="ARBA00023136"/>
    </source>
</evidence>
<keyword evidence="8" id="KW-1185">Reference proteome</keyword>
<dbReference type="RefSeq" id="XP_065671388.1">
    <property type="nucleotide sequence ID" value="XM_065815316.1"/>
</dbReference>
<feature type="transmembrane region" description="Helical" evidence="6">
    <location>
        <begin position="402"/>
        <end position="428"/>
    </location>
</feature>
<feature type="transmembrane region" description="Helical" evidence="6">
    <location>
        <begin position="195"/>
        <end position="214"/>
    </location>
</feature>
<name>A0ABM4DAL8_HYDVU</name>
<evidence type="ECO:0000256" key="3">
    <source>
        <dbReference type="ARBA" id="ARBA00022692"/>
    </source>
</evidence>
<evidence type="ECO:0000256" key="2">
    <source>
        <dbReference type="ARBA" id="ARBA00022448"/>
    </source>
</evidence>
<dbReference type="Proteomes" id="UP001652625">
    <property type="component" value="Chromosome 13"/>
</dbReference>
<comment type="subcellular location">
    <subcellularLocation>
        <location evidence="1">Membrane</location>
        <topology evidence="1">Multi-pass membrane protein</topology>
    </subcellularLocation>
</comment>
<dbReference type="Pfam" id="PF07690">
    <property type="entry name" value="MFS_1"/>
    <property type="match status" value="1"/>
</dbReference>
<feature type="transmembrane region" description="Helical" evidence="6">
    <location>
        <begin position="116"/>
        <end position="138"/>
    </location>
</feature>
<feature type="transmembrane region" description="Helical" evidence="6">
    <location>
        <begin position="305"/>
        <end position="325"/>
    </location>
</feature>
<keyword evidence="3 6" id="KW-0812">Transmembrane</keyword>
<organism evidence="8 9">
    <name type="scientific">Hydra vulgaris</name>
    <name type="common">Hydra</name>
    <name type="synonym">Hydra attenuata</name>
    <dbReference type="NCBI Taxonomy" id="6087"/>
    <lineage>
        <taxon>Eukaryota</taxon>
        <taxon>Metazoa</taxon>
        <taxon>Cnidaria</taxon>
        <taxon>Hydrozoa</taxon>
        <taxon>Hydroidolina</taxon>
        <taxon>Anthoathecata</taxon>
        <taxon>Aplanulata</taxon>
        <taxon>Hydridae</taxon>
        <taxon>Hydra</taxon>
    </lineage>
</organism>
<feature type="transmembrane region" description="Helical" evidence="6">
    <location>
        <begin position="345"/>
        <end position="363"/>
    </location>
</feature>
<dbReference type="InterPro" id="IPR011701">
    <property type="entry name" value="MFS"/>
</dbReference>
<feature type="transmembrane region" description="Helical" evidence="6">
    <location>
        <begin position="21"/>
        <end position="45"/>
    </location>
</feature>
<dbReference type="InterPro" id="IPR020846">
    <property type="entry name" value="MFS_dom"/>
</dbReference>
<accession>A0ABM4DAL8</accession>
<dbReference type="PANTHER" id="PTHR23504:SF15">
    <property type="entry name" value="MAJOR FACILITATOR SUPERFAMILY (MFS) PROFILE DOMAIN-CONTAINING PROTEIN"/>
    <property type="match status" value="1"/>
</dbReference>
<feature type="transmembrane region" description="Helical" evidence="6">
    <location>
        <begin position="150"/>
        <end position="175"/>
    </location>
</feature>
<evidence type="ECO:0000259" key="7">
    <source>
        <dbReference type="PROSITE" id="PS50850"/>
    </source>
</evidence>
<keyword evidence="4 6" id="KW-1133">Transmembrane helix</keyword>
<protein>
    <submittedName>
        <fullName evidence="9">Uncharacterized protein LOC101241008 isoform X2</fullName>
    </submittedName>
</protein>
<dbReference type="Gene3D" id="1.20.1250.20">
    <property type="entry name" value="MFS general substrate transporter like domains"/>
    <property type="match status" value="1"/>
</dbReference>
<evidence type="ECO:0000313" key="8">
    <source>
        <dbReference type="Proteomes" id="UP001652625"/>
    </source>
</evidence>
<evidence type="ECO:0000256" key="1">
    <source>
        <dbReference type="ARBA" id="ARBA00004141"/>
    </source>
</evidence>
<keyword evidence="5 6" id="KW-0472">Membrane</keyword>
<dbReference type="SUPFAM" id="SSF103473">
    <property type="entry name" value="MFS general substrate transporter"/>
    <property type="match status" value="1"/>
</dbReference>
<feature type="transmembrane region" description="Helical" evidence="6">
    <location>
        <begin position="65"/>
        <end position="84"/>
    </location>
</feature>
<reference evidence="9" key="1">
    <citation type="submission" date="2025-08" db="UniProtKB">
        <authorList>
            <consortium name="RefSeq"/>
        </authorList>
    </citation>
    <scope>IDENTIFICATION</scope>
</reference>
<feature type="transmembrane region" description="Helical" evidence="6">
    <location>
        <begin position="93"/>
        <end position="110"/>
    </location>
</feature>
<evidence type="ECO:0000256" key="6">
    <source>
        <dbReference type="SAM" id="Phobius"/>
    </source>
</evidence>
<evidence type="ECO:0000256" key="4">
    <source>
        <dbReference type="ARBA" id="ARBA00022989"/>
    </source>
</evidence>
<sequence>MNFKLVLRRMFYSEGMNPLKHSVIFALTFLFFIDAMTMTTVFSYLPKLVKTFGASEVQAGTDAGLIASSLFFSRIFSSLVWGYLADKFGKKKLLLFSSSGIAVFTLLFAFSRSFTWALVTRLLQGAAMGVVVLTKSILVDICDDTNISLAFSFLFSGYHLGQVIGPSLSAVLVFLGDQYPKTFSKESFFAEYAIFLPNLLITIGFVFGIVWGYFTIPSDNQILKPEKICLINEDTYNGTKSCQDHFMNLSLDPSNNNNSNSNSNNNNMSEKSPLLVESKKSLFSRFIYMLKYSAIGRILRSKESLLCVILYGLYGIVTTGFYEILPVFLATSEEYGGNAMTVFEIGSFILISSIFIIITQLGTSKIQFWFGAKKAFIGGIFIFICVVPLLPISGLIKKGTSRWIFLMFVQVSTNAVISVCFICLNVFLGNSVEPDLLGTINGLGMSVSCIGRALGPTIFGVSYSWSLSNVELHRLGFPFNQYFVFFLISFCCFLNLIYVYWLIPTSLNKRKVLLDKSEVVIRLKEYVYC</sequence>
<dbReference type="PROSITE" id="PS50850">
    <property type="entry name" value="MFS"/>
    <property type="match status" value="1"/>
</dbReference>
<dbReference type="PANTHER" id="PTHR23504">
    <property type="entry name" value="MAJOR FACILITATOR SUPERFAMILY DOMAIN-CONTAINING PROTEIN 10"/>
    <property type="match status" value="1"/>
</dbReference>
<evidence type="ECO:0000313" key="9">
    <source>
        <dbReference type="RefSeq" id="XP_065671388.1"/>
    </source>
</evidence>
<feature type="transmembrane region" description="Helical" evidence="6">
    <location>
        <begin position="482"/>
        <end position="503"/>
    </location>
</feature>
<proteinExistence type="predicted"/>
<dbReference type="GeneID" id="101241008"/>
<keyword evidence="2" id="KW-0813">Transport</keyword>
<gene>
    <name evidence="9" type="primary">LOC101241008</name>
</gene>
<feature type="transmembrane region" description="Helical" evidence="6">
    <location>
        <begin position="375"/>
        <end position="396"/>
    </location>
</feature>
<feature type="transmembrane region" description="Helical" evidence="6">
    <location>
        <begin position="440"/>
        <end position="462"/>
    </location>
</feature>
<dbReference type="InterPro" id="IPR036259">
    <property type="entry name" value="MFS_trans_sf"/>
</dbReference>